<evidence type="ECO:0000256" key="2">
    <source>
        <dbReference type="ARBA" id="ARBA00005216"/>
    </source>
</evidence>
<evidence type="ECO:0000256" key="8">
    <source>
        <dbReference type="ARBA" id="ARBA00030455"/>
    </source>
</evidence>
<dbReference type="STRING" id="1423776.FD04_GL002207"/>
<dbReference type="InterPro" id="IPR029752">
    <property type="entry name" value="D-isomer_DH_CS1"/>
</dbReference>
<dbReference type="InterPro" id="IPR002912">
    <property type="entry name" value="ACT_dom"/>
</dbReference>
<dbReference type="PROSITE" id="PS00065">
    <property type="entry name" value="D_2_HYDROXYACID_DH_1"/>
    <property type="match status" value="1"/>
</dbReference>
<dbReference type="EC" id="1.1.1.95" evidence="5"/>
<evidence type="ECO:0000256" key="5">
    <source>
        <dbReference type="ARBA" id="ARBA00013143"/>
    </source>
</evidence>
<dbReference type="SUPFAM" id="SSF55021">
    <property type="entry name" value="ACT-like"/>
    <property type="match status" value="1"/>
</dbReference>
<accession>A0A0R1LVW4</accession>
<comment type="catalytic activity">
    <reaction evidence="10">
        <text>(2R)-3-phosphoglycerate + NAD(+) = 3-phosphooxypyruvate + NADH + H(+)</text>
        <dbReference type="Rhea" id="RHEA:12641"/>
        <dbReference type="ChEBI" id="CHEBI:15378"/>
        <dbReference type="ChEBI" id="CHEBI:18110"/>
        <dbReference type="ChEBI" id="CHEBI:57540"/>
        <dbReference type="ChEBI" id="CHEBI:57945"/>
        <dbReference type="ChEBI" id="CHEBI:58272"/>
        <dbReference type="EC" id="1.1.1.95"/>
    </reaction>
</comment>
<dbReference type="InterPro" id="IPR036291">
    <property type="entry name" value="NAD(P)-bd_dom_sf"/>
</dbReference>
<keyword evidence="7 11" id="KW-0560">Oxidoreductase</keyword>
<evidence type="ECO:0000256" key="1">
    <source>
        <dbReference type="ARBA" id="ARBA00003800"/>
    </source>
</evidence>
<dbReference type="PANTHER" id="PTHR10996:SF257">
    <property type="entry name" value="GLYOXYLATE REDUCTASE 1"/>
    <property type="match status" value="1"/>
</dbReference>
<dbReference type="EMBL" id="AZEE01000002">
    <property type="protein sequence ID" value="KRK99846.1"/>
    <property type="molecule type" value="Genomic_DNA"/>
</dbReference>
<evidence type="ECO:0000256" key="3">
    <source>
        <dbReference type="ARBA" id="ARBA00005854"/>
    </source>
</evidence>
<dbReference type="AlphaFoldDB" id="A0A0R1LVW4"/>
<dbReference type="GO" id="GO:0016618">
    <property type="term" value="F:hydroxypyruvate reductase [NAD(P)H] activity"/>
    <property type="evidence" value="ECO:0007669"/>
    <property type="project" value="TreeGrafter"/>
</dbReference>
<evidence type="ECO:0000313" key="14">
    <source>
        <dbReference type="Proteomes" id="UP000051160"/>
    </source>
</evidence>
<dbReference type="Gene3D" id="3.30.70.260">
    <property type="match status" value="1"/>
</dbReference>
<evidence type="ECO:0000256" key="6">
    <source>
        <dbReference type="ARBA" id="ARBA00021582"/>
    </source>
</evidence>
<dbReference type="RefSeq" id="WP_054702662.1">
    <property type="nucleotide sequence ID" value="NZ_AZEE01000002.1"/>
</dbReference>
<evidence type="ECO:0000256" key="4">
    <source>
        <dbReference type="ARBA" id="ARBA00013001"/>
    </source>
</evidence>
<dbReference type="GO" id="GO:0030267">
    <property type="term" value="F:glyoxylate reductase (NADPH) activity"/>
    <property type="evidence" value="ECO:0007669"/>
    <property type="project" value="TreeGrafter"/>
</dbReference>
<evidence type="ECO:0000256" key="9">
    <source>
        <dbReference type="ARBA" id="ARBA00048126"/>
    </source>
</evidence>
<evidence type="ECO:0000256" key="7">
    <source>
        <dbReference type="ARBA" id="ARBA00023002"/>
    </source>
</evidence>
<feature type="domain" description="ACT" evidence="12">
    <location>
        <begin position="306"/>
        <end position="383"/>
    </location>
</feature>
<comment type="caution">
    <text evidence="13">The sequence shown here is derived from an EMBL/GenBank/DDBJ whole genome shotgun (WGS) entry which is preliminary data.</text>
</comment>
<gene>
    <name evidence="13" type="ORF">FD04_GL002207</name>
</gene>
<dbReference type="InterPro" id="IPR006139">
    <property type="entry name" value="D-isomer_2_OHA_DH_cat_dom"/>
</dbReference>
<proteinExistence type="inferred from homology"/>
<dbReference type="Pfam" id="PF02826">
    <property type="entry name" value="2-Hacid_dh_C"/>
    <property type="match status" value="1"/>
</dbReference>
<dbReference type="InterPro" id="IPR045865">
    <property type="entry name" value="ACT-like_dom_sf"/>
</dbReference>
<keyword evidence="14" id="KW-1185">Reference proteome</keyword>
<dbReference type="Proteomes" id="UP000051160">
    <property type="component" value="Unassembled WGS sequence"/>
</dbReference>
<sequence>MYQINAIDDFDVTEFTDTFQLKETTAPDAVLVRSSVVPDSLITNHLLLVARSGIGTNTINIDACTKNGTAVFNTPGANANAVKELVLQSLFASVRPLQAAIDATAELSGDQLQAKAEATRHQFVGGELYGKTVGIIGLGAIGQRLANSCYHLGMQVIGYNRSPKNLQHVQQLETIEEVLQLADFVVLLLPLSDGTRHIMAAKQFREMRENATLLNFGRGELVDQDALLTALKQGQFHHYVTDFPHRDLQHNSAVTILPHLGGNTIEALSNSANITLQNTRDFLEAGTIRSSVNFPTADLPFTSPQRLTFFYEDRPTFWADVTAVLNQFGLPILEMMSNTRDTVGYTIVNTNLIEHHLTINQRTELQQALSALPGMIRLRMLDNPSELLPVLELQP</sequence>
<evidence type="ECO:0000313" key="13">
    <source>
        <dbReference type="EMBL" id="KRK99846.1"/>
    </source>
</evidence>
<dbReference type="OrthoDB" id="9805416at2"/>
<dbReference type="UniPathway" id="UPA00135">
    <property type="reaction ID" value="UER00196"/>
</dbReference>
<dbReference type="InterPro" id="IPR006140">
    <property type="entry name" value="D-isomer_DH_NAD-bd"/>
</dbReference>
<comment type="catalytic activity">
    <reaction evidence="9">
        <text>(R)-2-hydroxyglutarate + NAD(+) = 2-oxoglutarate + NADH + H(+)</text>
        <dbReference type="Rhea" id="RHEA:49612"/>
        <dbReference type="ChEBI" id="CHEBI:15378"/>
        <dbReference type="ChEBI" id="CHEBI:15801"/>
        <dbReference type="ChEBI" id="CHEBI:16810"/>
        <dbReference type="ChEBI" id="CHEBI:57540"/>
        <dbReference type="ChEBI" id="CHEBI:57945"/>
        <dbReference type="EC" id="1.1.1.399"/>
    </reaction>
</comment>
<dbReference type="GO" id="GO:0005829">
    <property type="term" value="C:cytosol"/>
    <property type="evidence" value="ECO:0007669"/>
    <property type="project" value="TreeGrafter"/>
</dbReference>
<dbReference type="Gene3D" id="3.40.50.720">
    <property type="entry name" value="NAD(P)-binding Rossmann-like Domain"/>
    <property type="match status" value="2"/>
</dbReference>
<dbReference type="Pfam" id="PF00389">
    <property type="entry name" value="2-Hacid_dh"/>
    <property type="match status" value="1"/>
</dbReference>
<comment type="pathway">
    <text evidence="2">Amino-acid biosynthesis; L-serine biosynthesis; L-serine from 3-phospho-D-glycerate: step 1/3.</text>
</comment>
<comment type="function">
    <text evidence="1">Catalyzes the reversible oxidation of 3-phospho-D-glycerate to 3-phosphonooxypyruvate, the first step of the phosphorylated L-serine biosynthesis pathway. Also catalyzes the reversible oxidation of 2-hydroxyglutarate to 2-oxoglutarate.</text>
</comment>
<evidence type="ECO:0000256" key="10">
    <source>
        <dbReference type="ARBA" id="ARBA00048731"/>
    </source>
</evidence>
<dbReference type="PATRIC" id="fig|1423776.4.peg.2235"/>
<name>A0A0R1LVW4_9LACO</name>
<evidence type="ECO:0000259" key="12">
    <source>
        <dbReference type="PROSITE" id="PS51671"/>
    </source>
</evidence>
<dbReference type="PANTHER" id="PTHR10996">
    <property type="entry name" value="2-HYDROXYACID DEHYDROGENASE-RELATED"/>
    <property type="match status" value="1"/>
</dbReference>
<reference evidence="13 14" key="1">
    <citation type="journal article" date="2015" name="Genome Announc.">
        <title>Expanding the biotechnology potential of lactobacilli through comparative genomics of 213 strains and associated genera.</title>
        <authorList>
            <person name="Sun Z."/>
            <person name="Harris H.M."/>
            <person name="McCann A."/>
            <person name="Guo C."/>
            <person name="Argimon S."/>
            <person name="Zhang W."/>
            <person name="Yang X."/>
            <person name="Jeffery I.B."/>
            <person name="Cooney J.C."/>
            <person name="Kagawa T.F."/>
            <person name="Liu W."/>
            <person name="Song Y."/>
            <person name="Salvetti E."/>
            <person name="Wrobel A."/>
            <person name="Rasinkangas P."/>
            <person name="Parkhill J."/>
            <person name="Rea M.C."/>
            <person name="O'Sullivan O."/>
            <person name="Ritari J."/>
            <person name="Douillard F.P."/>
            <person name="Paul Ross R."/>
            <person name="Yang R."/>
            <person name="Briner A.E."/>
            <person name="Felis G.E."/>
            <person name="de Vos W.M."/>
            <person name="Barrangou R."/>
            <person name="Klaenhammer T.R."/>
            <person name="Caufield P.W."/>
            <person name="Cui Y."/>
            <person name="Zhang H."/>
            <person name="O'Toole P.W."/>
        </authorList>
    </citation>
    <scope>NUCLEOTIDE SEQUENCE [LARGE SCALE GENOMIC DNA]</scope>
    <source>
        <strain evidence="13 14">DSM 19909</strain>
    </source>
</reference>
<organism evidence="13 14">
    <name type="scientific">Secundilactobacillus odoratitofui DSM 19909 = JCM 15043</name>
    <dbReference type="NCBI Taxonomy" id="1423776"/>
    <lineage>
        <taxon>Bacteria</taxon>
        <taxon>Bacillati</taxon>
        <taxon>Bacillota</taxon>
        <taxon>Bacilli</taxon>
        <taxon>Lactobacillales</taxon>
        <taxon>Lactobacillaceae</taxon>
        <taxon>Secundilactobacillus</taxon>
    </lineage>
</organism>
<dbReference type="PROSITE" id="PS51671">
    <property type="entry name" value="ACT"/>
    <property type="match status" value="1"/>
</dbReference>
<dbReference type="InterPro" id="IPR050223">
    <property type="entry name" value="D-isomer_2-hydroxyacid_DH"/>
</dbReference>
<dbReference type="GO" id="GO:0051287">
    <property type="term" value="F:NAD binding"/>
    <property type="evidence" value="ECO:0007669"/>
    <property type="project" value="InterPro"/>
</dbReference>
<dbReference type="SUPFAM" id="SSF51735">
    <property type="entry name" value="NAD(P)-binding Rossmann-fold domains"/>
    <property type="match status" value="1"/>
</dbReference>
<protein>
    <recommendedName>
        <fullName evidence="6">D-3-phosphoglycerate dehydrogenase</fullName>
        <ecNumber evidence="4">1.1.1.399</ecNumber>
        <ecNumber evidence="5">1.1.1.95</ecNumber>
    </recommendedName>
    <alternativeName>
        <fullName evidence="8">2-oxoglutarate reductase</fullName>
    </alternativeName>
</protein>
<evidence type="ECO:0000256" key="11">
    <source>
        <dbReference type="RuleBase" id="RU003719"/>
    </source>
</evidence>
<dbReference type="SUPFAM" id="SSF52283">
    <property type="entry name" value="Formate/glycerate dehydrogenase catalytic domain-like"/>
    <property type="match status" value="1"/>
</dbReference>
<dbReference type="EC" id="1.1.1.399" evidence="4"/>
<comment type="similarity">
    <text evidence="3 11">Belongs to the D-isomer specific 2-hydroxyacid dehydrogenase family.</text>
</comment>
<dbReference type="GO" id="GO:0004617">
    <property type="term" value="F:phosphoglycerate dehydrogenase activity"/>
    <property type="evidence" value="ECO:0007669"/>
    <property type="project" value="UniProtKB-EC"/>
</dbReference>